<evidence type="ECO:0000259" key="1">
    <source>
        <dbReference type="PROSITE" id="PS50921"/>
    </source>
</evidence>
<name>A0AA50HMQ5_9GAMM</name>
<dbReference type="SUPFAM" id="SSF52172">
    <property type="entry name" value="CheY-like"/>
    <property type="match status" value="1"/>
</dbReference>
<dbReference type="GO" id="GO:0003723">
    <property type="term" value="F:RNA binding"/>
    <property type="evidence" value="ECO:0007669"/>
    <property type="project" value="InterPro"/>
</dbReference>
<dbReference type="InterPro" id="IPR011006">
    <property type="entry name" value="CheY-like_superfamily"/>
</dbReference>
<dbReference type="KEGG" id="epi:Q3V30_08925"/>
<dbReference type="Proteomes" id="UP001228139">
    <property type="component" value="Chromosome"/>
</dbReference>
<keyword evidence="3" id="KW-1185">Reference proteome</keyword>
<dbReference type="RefSeq" id="WP_306212443.1">
    <property type="nucleotide sequence ID" value="NZ_CP132353.1"/>
</dbReference>
<proteinExistence type="predicted"/>
<dbReference type="InterPro" id="IPR005561">
    <property type="entry name" value="ANTAR"/>
</dbReference>
<dbReference type="AlphaFoldDB" id="A0AA50HMQ5"/>
<dbReference type="InterPro" id="IPR013587">
    <property type="entry name" value="Nitrate/nitrite_sensing"/>
</dbReference>
<dbReference type="InterPro" id="IPR036388">
    <property type="entry name" value="WH-like_DNA-bd_sf"/>
</dbReference>
<accession>A0AA50HMQ5</accession>
<sequence length="426" mass="47641">MSETLPVALSWLLASQQCERAGLQNLLQTGRLTDVISQLIHELQRERGASNIWICSQGQLFGEELPLREQQVSQAISSLMHHLPPLPATEHAWPGNRRLFSRIAAALHAISELTALREGVRLFGFTHSGAMDRFSFIIRQLLNLVYETIDTATDRDVSRAQIAMFTFMQGKELAGQERAIGSAGYAAGLFSPEQSEKMVSLIAAQERCFASFTQFADAQSLQRWRQVSSNENDVERLRRIACTRSQPEAQGNEMALRWFQLMSRRIDGLKSIEDGLAQHLMLRCRESLRGAAEAGSGEAALQQAVDQLKNEPAYTVFVAGNEGMEHDGPLEADGLLPELGRSVLGLVQEQSQRLQAQDDELAAMRTTLNERKVIDRAKAMLMRHHPYTEEQAWQTLRKMAMDQNRRMVDIANALLSVAAVFPTTTK</sequence>
<evidence type="ECO:0000313" key="3">
    <source>
        <dbReference type="Proteomes" id="UP001228139"/>
    </source>
</evidence>
<evidence type="ECO:0000313" key="2">
    <source>
        <dbReference type="EMBL" id="WLS80583.1"/>
    </source>
</evidence>
<feature type="domain" description="ANTAR" evidence="1">
    <location>
        <begin position="354"/>
        <end position="415"/>
    </location>
</feature>
<dbReference type="Pfam" id="PF08376">
    <property type="entry name" value="NIT"/>
    <property type="match status" value="1"/>
</dbReference>
<dbReference type="PROSITE" id="PS50921">
    <property type="entry name" value="ANTAR"/>
    <property type="match status" value="1"/>
</dbReference>
<protein>
    <submittedName>
        <fullName evidence="2">Nitrate- and nitrite sensing domain-containing protein</fullName>
    </submittedName>
</protein>
<dbReference type="EMBL" id="CP132353">
    <property type="protein sequence ID" value="WLS80583.1"/>
    <property type="molecule type" value="Genomic_DNA"/>
</dbReference>
<gene>
    <name evidence="2" type="ORF">Q3V30_08925</name>
</gene>
<reference evidence="2 3" key="1">
    <citation type="submission" date="2023-07" db="EMBL/GenBank/DDBJ databases">
        <title>Pathogenic bacteria of pear tree diseases.</title>
        <authorList>
            <person name="Zhang Z."/>
            <person name="He L."/>
            <person name="Huang R."/>
        </authorList>
    </citation>
    <scope>NUCLEOTIDE SEQUENCE [LARGE SCALE GENOMIC DNA]</scope>
    <source>
        <strain evidence="2 3">DE2</strain>
    </source>
</reference>
<dbReference type="Pfam" id="PF03861">
    <property type="entry name" value="ANTAR"/>
    <property type="match status" value="1"/>
</dbReference>
<dbReference type="SMART" id="SM01012">
    <property type="entry name" value="ANTAR"/>
    <property type="match status" value="1"/>
</dbReference>
<organism evidence="2 3">
    <name type="scientific">Erwinia pyri</name>
    <dbReference type="NCBI Taxonomy" id="3062598"/>
    <lineage>
        <taxon>Bacteria</taxon>
        <taxon>Pseudomonadati</taxon>
        <taxon>Pseudomonadota</taxon>
        <taxon>Gammaproteobacteria</taxon>
        <taxon>Enterobacterales</taxon>
        <taxon>Erwiniaceae</taxon>
        <taxon>Erwinia</taxon>
    </lineage>
</organism>
<dbReference type="Gene3D" id="1.10.10.10">
    <property type="entry name" value="Winged helix-like DNA-binding domain superfamily/Winged helix DNA-binding domain"/>
    <property type="match status" value="1"/>
</dbReference>